<evidence type="ECO:0000313" key="7">
    <source>
        <dbReference type="EMBL" id="TSJ44474.1"/>
    </source>
</evidence>
<dbReference type="GO" id="GO:0016020">
    <property type="term" value="C:membrane"/>
    <property type="evidence" value="ECO:0007669"/>
    <property type="project" value="UniProtKB-SubCell"/>
</dbReference>
<evidence type="ECO:0000259" key="6">
    <source>
        <dbReference type="Pfam" id="PF13515"/>
    </source>
</evidence>
<keyword evidence="3 5" id="KW-1133">Transmembrane helix</keyword>
<feature type="transmembrane region" description="Helical" evidence="5">
    <location>
        <begin position="81"/>
        <end position="98"/>
    </location>
</feature>
<keyword evidence="2 5" id="KW-0812">Transmembrane</keyword>
<dbReference type="Pfam" id="PF13515">
    <property type="entry name" value="FUSC_2"/>
    <property type="match status" value="1"/>
</dbReference>
<evidence type="ECO:0000313" key="8">
    <source>
        <dbReference type="Proteomes" id="UP000318733"/>
    </source>
</evidence>
<accession>A0A556MX11</accession>
<gene>
    <name evidence="7" type="ORF">FO440_09930</name>
</gene>
<organism evidence="7 8">
    <name type="scientific">Mucilaginibacter corticis</name>
    <dbReference type="NCBI Taxonomy" id="2597670"/>
    <lineage>
        <taxon>Bacteria</taxon>
        <taxon>Pseudomonadati</taxon>
        <taxon>Bacteroidota</taxon>
        <taxon>Sphingobacteriia</taxon>
        <taxon>Sphingobacteriales</taxon>
        <taxon>Sphingobacteriaceae</taxon>
        <taxon>Mucilaginibacter</taxon>
    </lineage>
</organism>
<proteinExistence type="predicted"/>
<name>A0A556MX11_9SPHI</name>
<keyword evidence="8" id="KW-1185">Reference proteome</keyword>
<feature type="transmembrane region" description="Helical" evidence="5">
    <location>
        <begin position="7"/>
        <end position="25"/>
    </location>
</feature>
<dbReference type="AlphaFoldDB" id="A0A556MX11"/>
<dbReference type="InterPro" id="IPR049453">
    <property type="entry name" value="Memb_transporter_dom"/>
</dbReference>
<keyword evidence="4 5" id="KW-0472">Membrane</keyword>
<evidence type="ECO:0000256" key="4">
    <source>
        <dbReference type="ARBA" id="ARBA00023136"/>
    </source>
</evidence>
<protein>
    <submittedName>
        <fullName evidence="7">FUSC family protein</fullName>
    </submittedName>
</protein>
<feature type="transmembrane region" description="Helical" evidence="5">
    <location>
        <begin position="105"/>
        <end position="122"/>
    </location>
</feature>
<evidence type="ECO:0000256" key="2">
    <source>
        <dbReference type="ARBA" id="ARBA00022692"/>
    </source>
</evidence>
<reference evidence="7 8" key="1">
    <citation type="submission" date="2019-07" db="EMBL/GenBank/DDBJ databases">
        <authorList>
            <person name="Huq M.A."/>
        </authorList>
    </citation>
    <scope>NUCLEOTIDE SEQUENCE [LARGE SCALE GENOMIC DNA]</scope>
    <source>
        <strain evidence="7 8">MAH-19</strain>
    </source>
</reference>
<evidence type="ECO:0000256" key="5">
    <source>
        <dbReference type="SAM" id="Phobius"/>
    </source>
</evidence>
<comment type="subcellular location">
    <subcellularLocation>
        <location evidence="1">Membrane</location>
        <topology evidence="1">Multi-pass membrane protein</topology>
    </subcellularLocation>
</comment>
<evidence type="ECO:0000256" key="1">
    <source>
        <dbReference type="ARBA" id="ARBA00004141"/>
    </source>
</evidence>
<comment type="caution">
    <text evidence="7">The sequence shown here is derived from an EMBL/GenBank/DDBJ whole genome shotgun (WGS) entry which is preliminary data.</text>
</comment>
<dbReference type="OrthoDB" id="670056at2"/>
<feature type="domain" description="Integral membrane bound transporter" evidence="6">
    <location>
        <begin position="27"/>
        <end position="140"/>
    </location>
</feature>
<dbReference type="EMBL" id="VLPK01000001">
    <property type="protein sequence ID" value="TSJ44474.1"/>
    <property type="molecule type" value="Genomic_DNA"/>
</dbReference>
<feature type="transmembrane region" description="Helical" evidence="5">
    <location>
        <begin position="128"/>
        <end position="153"/>
    </location>
</feature>
<dbReference type="Proteomes" id="UP000318733">
    <property type="component" value="Unassembled WGS sequence"/>
</dbReference>
<sequence length="168" mass="18011">MNKRKLFLVYLLNCIAGVSIGFYCLQRNAETGAWVLVSVVMVLAPDRDDAVKFDFNRIKANLIGALTGLLLTLIHPSNVHTMALGVLLAATICEFLNVKSATRSATVAVILISLAPAGKTFYEVAAARAIGVGSGCSIALSLTLLSHAIIPVFRKKAEHYSSQFGNFE</sequence>
<evidence type="ECO:0000256" key="3">
    <source>
        <dbReference type="ARBA" id="ARBA00022989"/>
    </source>
</evidence>
<dbReference type="RefSeq" id="WP_144248035.1">
    <property type="nucleotide sequence ID" value="NZ_VLPK01000001.1"/>
</dbReference>